<dbReference type="RefSeq" id="WP_379587762.1">
    <property type="nucleotide sequence ID" value="NZ_JBHSQW010000044.1"/>
</dbReference>
<feature type="compositionally biased region" description="Basic and acidic residues" evidence="1">
    <location>
        <begin position="107"/>
        <end position="116"/>
    </location>
</feature>
<dbReference type="Pfam" id="PF01381">
    <property type="entry name" value="HTH_3"/>
    <property type="match status" value="1"/>
</dbReference>
<feature type="domain" description="HTH cro/C1-type" evidence="2">
    <location>
        <begin position="7"/>
        <end position="62"/>
    </location>
</feature>
<sequence>MTLGEEIRRARERLQMTQPQLAAKIGVSETTISNWERNLSTPKNRMGRLREVLQMDTPPPDNTTTRGVLLKDATFAETIAHLMTLYGRAVRGDTEGATPSITLTERLPPKEGDPTRPHTRGRLRPDTGSGEHRSG</sequence>
<protein>
    <submittedName>
        <fullName evidence="3">Helix-turn-helix transcriptional regulator</fullName>
    </submittedName>
</protein>
<evidence type="ECO:0000313" key="3">
    <source>
        <dbReference type="EMBL" id="MFC5996898.1"/>
    </source>
</evidence>
<dbReference type="EMBL" id="JBHSQW010000044">
    <property type="protein sequence ID" value="MFC5996898.1"/>
    <property type="molecule type" value="Genomic_DNA"/>
</dbReference>
<dbReference type="Proteomes" id="UP001596302">
    <property type="component" value="Unassembled WGS sequence"/>
</dbReference>
<evidence type="ECO:0000256" key="1">
    <source>
        <dbReference type="SAM" id="MobiDB-lite"/>
    </source>
</evidence>
<reference evidence="4" key="1">
    <citation type="journal article" date="2019" name="Int. J. Syst. Evol. Microbiol.">
        <title>The Global Catalogue of Microorganisms (GCM) 10K type strain sequencing project: providing services to taxonomists for standard genome sequencing and annotation.</title>
        <authorList>
            <consortium name="The Broad Institute Genomics Platform"/>
            <consortium name="The Broad Institute Genome Sequencing Center for Infectious Disease"/>
            <person name="Wu L."/>
            <person name="Ma J."/>
        </authorList>
    </citation>
    <scope>NUCLEOTIDE SEQUENCE [LARGE SCALE GENOMIC DNA]</scope>
    <source>
        <strain evidence="4">CCM 8391</strain>
    </source>
</reference>
<feature type="region of interest" description="Disordered" evidence="1">
    <location>
        <begin position="88"/>
        <end position="135"/>
    </location>
</feature>
<dbReference type="Gene3D" id="1.10.260.40">
    <property type="entry name" value="lambda repressor-like DNA-binding domains"/>
    <property type="match status" value="1"/>
</dbReference>
<dbReference type="PROSITE" id="PS50943">
    <property type="entry name" value="HTH_CROC1"/>
    <property type="match status" value="1"/>
</dbReference>
<keyword evidence="4" id="KW-1185">Reference proteome</keyword>
<evidence type="ECO:0000259" key="2">
    <source>
        <dbReference type="PROSITE" id="PS50943"/>
    </source>
</evidence>
<name>A0ABW1J7M8_9PSEU</name>
<organism evidence="3 4">
    <name type="scientific">Pseudonocardia hispaniensis</name>
    <dbReference type="NCBI Taxonomy" id="904933"/>
    <lineage>
        <taxon>Bacteria</taxon>
        <taxon>Bacillati</taxon>
        <taxon>Actinomycetota</taxon>
        <taxon>Actinomycetes</taxon>
        <taxon>Pseudonocardiales</taxon>
        <taxon>Pseudonocardiaceae</taxon>
        <taxon>Pseudonocardia</taxon>
    </lineage>
</organism>
<feature type="compositionally biased region" description="Basic and acidic residues" evidence="1">
    <location>
        <begin position="123"/>
        <end position="135"/>
    </location>
</feature>
<accession>A0ABW1J7M8</accession>
<gene>
    <name evidence="3" type="ORF">ACFQE5_22060</name>
</gene>
<dbReference type="SUPFAM" id="SSF47413">
    <property type="entry name" value="lambda repressor-like DNA-binding domains"/>
    <property type="match status" value="1"/>
</dbReference>
<comment type="caution">
    <text evidence="3">The sequence shown here is derived from an EMBL/GenBank/DDBJ whole genome shotgun (WGS) entry which is preliminary data.</text>
</comment>
<dbReference type="InterPro" id="IPR010982">
    <property type="entry name" value="Lambda_DNA-bd_dom_sf"/>
</dbReference>
<dbReference type="SMART" id="SM00530">
    <property type="entry name" value="HTH_XRE"/>
    <property type="match status" value="1"/>
</dbReference>
<proteinExistence type="predicted"/>
<evidence type="ECO:0000313" key="4">
    <source>
        <dbReference type="Proteomes" id="UP001596302"/>
    </source>
</evidence>
<dbReference type="CDD" id="cd00093">
    <property type="entry name" value="HTH_XRE"/>
    <property type="match status" value="1"/>
</dbReference>
<dbReference type="InterPro" id="IPR001387">
    <property type="entry name" value="Cro/C1-type_HTH"/>
</dbReference>